<keyword evidence="3" id="KW-0804">Transcription</keyword>
<dbReference type="InterPro" id="IPR050109">
    <property type="entry name" value="HTH-type_TetR-like_transc_reg"/>
</dbReference>
<dbReference type="InterPro" id="IPR001647">
    <property type="entry name" value="HTH_TetR"/>
</dbReference>
<dbReference type="SUPFAM" id="SSF46689">
    <property type="entry name" value="Homeodomain-like"/>
    <property type="match status" value="1"/>
</dbReference>
<evidence type="ECO:0000256" key="1">
    <source>
        <dbReference type="ARBA" id="ARBA00023015"/>
    </source>
</evidence>
<dbReference type="SUPFAM" id="SSF48498">
    <property type="entry name" value="Tetracyclin repressor-like, C-terminal domain"/>
    <property type="match status" value="1"/>
</dbReference>
<dbReference type="Pfam" id="PF16859">
    <property type="entry name" value="TetR_C_11"/>
    <property type="match status" value="1"/>
</dbReference>
<dbReference type="Gene3D" id="1.10.10.60">
    <property type="entry name" value="Homeodomain-like"/>
    <property type="match status" value="1"/>
</dbReference>
<evidence type="ECO:0000256" key="4">
    <source>
        <dbReference type="PROSITE-ProRule" id="PRU00335"/>
    </source>
</evidence>
<accession>A0ABP4T6R7</accession>
<dbReference type="InterPro" id="IPR036271">
    <property type="entry name" value="Tet_transcr_reg_TetR-rel_C_sf"/>
</dbReference>
<evidence type="ECO:0000313" key="6">
    <source>
        <dbReference type="EMBL" id="GAA1683149.1"/>
    </source>
</evidence>
<evidence type="ECO:0000256" key="3">
    <source>
        <dbReference type="ARBA" id="ARBA00023163"/>
    </source>
</evidence>
<keyword evidence="2 4" id="KW-0238">DNA-binding</keyword>
<dbReference type="Proteomes" id="UP001499851">
    <property type="component" value="Unassembled WGS sequence"/>
</dbReference>
<evidence type="ECO:0000313" key="7">
    <source>
        <dbReference type="Proteomes" id="UP001499851"/>
    </source>
</evidence>
<dbReference type="Pfam" id="PF00440">
    <property type="entry name" value="TetR_N"/>
    <property type="match status" value="1"/>
</dbReference>
<name>A0ABP4T6R7_9ACTN</name>
<dbReference type="PANTHER" id="PTHR30055:SF148">
    <property type="entry name" value="TETR-FAMILY TRANSCRIPTIONAL REGULATOR"/>
    <property type="match status" value="1"/>
</dbReference>
<evidence type="ECO:0000256" key="2">
    <source>
        <dbReference type="ARBA" id="ARBA00023125"/>
    </source>
</evidence>
<gene>
    <name evidence="6" type="ORF">GCM10009830_32930</name>
</gene>
<dbReference type="InterPro" id="IPR009057">
    <property type="entry name" value="Homeodomain-like_sf"/>
</dbReference>
<dbReference type="EMBL" id="BAAAQF010000012">
    <property type="protein sequence ID" value="GAA1683149.1"/>
    <property type="molecule type" value="Genomic_DNA"/>
</dbReference>
<feature type="domain" description="HTH tetR-type" evidence="5">
    <location>
        <begin position="12"/>
        <end position="72"/>
    </location>
</feature>
<dbReference type="Gene3D" id="1.10.357.10">
    <property type="entry name" value="Tetracycline Repressor, domain 2"/>
    <property type="match status" value="1"/>
</dbReference>
<keyword evidence="7" id="KW-1185">Reference proteome</keyword>
<keyword evidence="1" id="KW-0805">Transcription regulation</keyword>
<feature type="DNA-binding region" description="H-T-H motif" evidence="4">
    <location>
        <begin position="35"/>
        <end position="54"/>
    </location>
</feature>
<protein>
    <submittedName>
        <fullName evidence="6">TetR/AcrR family transcriptional regulator</fullName>
    </submittedName>
</protein>
<comment type="caution">
    <text evidence="6">The sequence shown here is derived from an EMBL/GenBank/DDBJ whole genome shotgun (WGS) entry which is preliminary data.</text>
</comment>
<dbReference type="PANTHER" id="PTHR30055">
    <property type="entry name" value="HTH-TYPE TRANSCRIPTIONAL REGULATOR RUTR"/>
    <property type="match status" value="1"/>
</dbReference>
<evidence type="ECO:0000259" key="5">
    <source>
        <dbReference type="PROSITE" id="PS50977"/>
    </source>
</evidence>
<dbReference type="RefSeq" id="WP_344488284.1">
    <property type="nucleotide sequence ID" value="NZ_BAAAQF010000012.1"/>
</dbReference>
<sequence>MERKTASRRRGEELEQAILDAAWQEFSEVGFARLTMEGVAKRAGTSKPVLYRRWSSRVELMIACFASRIPQASSVPDTGSLRGDMVALLTVARKRMAMIGQTAMLGMLTEVSTDPEIRGALFSGLVNELTNMLYEVVYRRAIARGELTEEQLTQRLLRLPTDLARNEFLIFGEITDEAVASIVDEVIMPALRARGAAV</sequence>
<proteinExistence type="predicted"/>
<dbReference type="InterPro" id="IPR011075">
    <property type="entry name" value="TetR_C"/>
</dbReference>
<dbReference type="PROSITE" id="PS50977">
    <property type="entry name" value="HTH_TETR_2"/>
    <property type="match status" value="1"/>
</dbReference>
<reference evidence="7" key="1">
    <citation type="journal article" date="2019" name="Int. J. Syst. Evol. Microbiol.">
        <title>The Global Catalogue of Microorganisms (GCM) 10K type strain sequencing project: providing services to taxonomists for standard genome sequencing and annotation.</title>
        <authorList>
            <consortium name="The Broad Institute Genomics Platform"/>
            <consortium name="The Broad Institute Genome Sequencing Center for Infectious Disease"/>
            <person name="Wu L."/>
            <person name="Ma J."/>
        </authorList>
    </citation>
    <scope>NUCLEOTIDE SEQUENCE [LARGE SCALE GENOMIC DNA]</scope>
    <source>
        <strain evidence="7">JCM 16001</strain>
    </source>
</reference>
<dbReference type="PRINTS" id="PR00455">
    <property type="entry name" value="HTHTETR"/>
</dbReference>
<organism evidence="6 7">
    <name type="scientific">Glycomyces endophyticus</name>
    <dbReference type="NCBI Taxonomy" id="480996"/>
    <lineage>
        <taxon>Bacteria</taxon>
        <taxon>Bacillati</taxon>
        <taxon>Actinomycetota</taxon>
        <taxon>Actinomycetes</taxon>
        <taxon>Glycomycetales</taxon>
        <taxon>Glycomycetaceae</taxon>
        <taxon>Glycomyces</taxon>
    </lineage>
</organism>